<evidence type="ECO:0000256" key="4">
    <source>
        <dbReference type="ARBA" id="ARBA00023242"/>
    </source>
</evidence>
<feature type="region of interest" description="Disordered" evidence="7">
    <location>
        <begin position="225"/>
        <end position="262"/>
    </location>
</feature>
<sequence>MSSSLHKDGIGNLPTYQNSYQTNCINNKIFYEDAKPILAPTGTENSQQTCYRKLSEAVAESGKRALELGAKKRVYFTPEQRNELENVYKDQQYPSRDDKARLAKCLNIAENKIQVWFQNRRARDRRPRGNRRKRLGHHGMSFPSFSLGHTSPFNSGFFPSSTDGHGSQMYPPQNFNWPKINFSSHYTNIFPQSWSNPSFEIPQQLNTFDRSDLMRLKQSDIASSFQWSNSSSGDSEMSITPHNQHLTKLPNDTDDADFTDNT</sequence>
<organism evidence="9">
    <name type="scientific">Oikopleura dioica</name>
    <name type="common">Tunicate</name>
    <dbReference type="NCBI Taxonomy" id="34765"/>
    <lineage>
        <taxon>Eukaryota</taxon>
        <taxon>Metazoa</taxon>
        <taxon>Chordata</taxon>
        <taxon>Tunicata</taxon>
        <taxon>Appendicularia</taxon>
        <taxon>Copelata</taxon>
        <taxon>Oikopleuridae</taxon>
        <taxon>Oikopleura</taxon>
    </lineage>
</organism>
<dbReference type="PANTHER" id="PTHR24333:SF5">
    <property type="entry name" value="VENT HOMEOBOX"/>
    <property type="match status" value="1"/>
</dbReference>
<dbReference type="PROSITE" id="PS00027">
    <property type="entry name" value="HOMEOBOX_1"/>
    <property type="match status" value="1"/>
</dbReference>
<feature type="compositionally biased region" description="Basic residues" evidence="7">
    <location>
        <begin position="122"/>
        <end position="137"/>
    </location>
</feature>
<keyword evidence="10" id="KW-1185">Reference proteome</keyword>
<keyword evidence="3 5" id="KW-0371">Homeobox</keyword>
<evidence type="ECO:0000256" key="5">
    <source>
        <dbReference type="PROSITE-ProRule" id="PRU00108"/>
    </source>
</evidence>
<dbReference type="Proteomes" id="UP000001307">
    <property type="component" value="Unassembled WGS sequence"/>
</dbReference>
<dbReference type="OrthoDB" id="6159439at2759"/>
<dbReference type="PROSITE" id="PS50071">
    <property type="entry name" value="HOMEOBOX_2"/>
    <property type="match status" value="1"/>
</dbReference>
<feature type="DNA-binding region" description="Homeobox" evidence="5">
    <location>
        <begin position="69"/>
        <end position="128"/>
    </location>
</feature>
<evidence type="ECO:0000256" key="6">
    <source>
        <dbReference type="RuleBase" id="RU000682"/>
    </source>
</evidence>
<dbReference type="GO" id="GO:0000981">
    <property type="term" value="F:DNA-binding transcription factor activity, RNA polymerase II-specific"/>
    <property type="evidence" value="ECO:0007669"/>
    <property type="project" value="InterPro"/>
</dbReference>
<comment type="subcellular location">
    <subcellularLocation>
        <location evidence="1 5 6">Nucleus</location>
    </subcellularLocation>
</comment>
<dbReference type="InParanoid" id="E4XTE1"/>
<dbReference type="SUPFAM" id="SSF46689">
    <property type="entry name" value="Homeodomain-like"/>
    <property type="match status" value="1"/>
</dbReference>
<dbReference type="EMBL" id="FN653153">
    <property type="protein sequence ID" value="CBY13003.1"/>
    <property type="molecule type" value="Genomic_DNA"/>
</dbReference>
<feature type="compositionally biased region" description="Acidic residues" evidence="7">
    <location>
        <begin position="252"/>
        <end position="262"/>
    </location>
</feature>
<dbReference type="GO" id="GO:0003677">
    <property type="term" value="F:DNA binding"/>
    <property type="evidence" value="ECO:0007669"/>
    <property type="project" value="UniProtKB-UniRule"/>
</dbReference>
<feature type="domain" description="Homeobox" evidence="8">
    <location>
        <begin position="67"/>
        <end position="127"/>
    </location>
</feature>
<dbReference type="InterPro" id="IPR009057">
    <property type="entry name" value="Homeodomain-like_sf"/>
</dbReference>
<dbReference type="AlphaFoldDB" id="E4XTE1"/>
<evidence type="ECO:0000313" key="10">
    <source>
        <dbReference type="Proteomes" id="UP000001307"/>
    </source>
</evidence>
<accession>E4XTE1</accession>
<evidence type="ECO:0000256" key="1">
    <source>
        <dbReference type="ARBA" id="ARBA00004123"/>
    </source>
</evidence>
<proteinExistence type="predicted"/>
<keyword evidence="2 5" id="KW-0238">DNA-binding</keyword>
<dbReference type="GO" id="GO:0005634">
    <property type="term" value="C:nucleus"/>
    <property type="evidence" value="ECO:0007669"/>
    <property type="project" value="UniProtKB-SubCell"/>
</dbReference>
<dbReference type="Gene3D" id="1.10.10.60">
    <property type="entry name" value="Homeodomain-like"/>
    <property type="match status" value="1"/>
</dbReference>
<reference evidence="9" key="1">
    <citation type="journal article" date="2010" name="Science">
        <title>Plasticity of animal genome architecture unmasked by rapid evolution of a pelagic tunicate.</title>
        <authorList>
            <person name="Denoeud F."/>
            <person name="Henriet S."/>
            <person name="Mungpakdee S."/>
            <person name="Aury J.M."/>
            <person name="Da Silva C."/>
            <person name="Brinkmann H."/>
            <person name="Mikhaleva J."/>
            <person name="Olsen L.C."/>
            <person name="Jubin C."/>
            <person name="Canestro C."/>
            <person name="Bouquet J.M."/>
            <person name="Danks G."/>
            <person name="Poulain J."/>
            <person name="Campsteijn C."/>
            <person name="Adamski M."/>
            <person name="Cross I."/>
            <person name="Yadetie F."/>
            <person name="Muffato M."/>
            <person name="Louis A."/>
            <person name="Butcher S."/>
            <person name="Tsagkogeorga G."/>
            <person name="Konrad A."/>
            <person name="Singh S."/>
            <person name="Jensen M.F."/>
            <person name="Cong E.H."/>
            <person name="Eikeseth-Otteraa H."/>
            <person name="Noel B."/>
            <person name="Anthouard V."/>
            <person name="Porcel B.M."/>
            <person name="Kachouri-Lafond R."/>
            <person name="Nishino A."/>
            <person name="Ugolini M."/>
            <person name="Chourrout P."/>
            <person name="Nishida H."/>
            <person name="Aasland R."/>
            <person name="Huzurbazar S."/>
            <person name="Westhof E."/>
            <person name="Delsuc F."/>
            <person name="Lehrach H."/>
            <person name="Reinhardt R."/>
            <person name="Weissenbach J."/>
            <person name="Roy S.W."/>
            <person name="Artiguenave F."/>
            <person name="Postlethwait J.H."/>
            <person name="Manak J.R."/>
            <person name="Thompson E.M."/>
            <person name="Jaillon O."/>
            <person name="Du Pasquier L."/>
            <person name="Boudinot P."/>
            <person name="Liberles D.A."/>
            <person name="Volff J.N."/>
            <person name="Philippe H."/>
            <person name="Lenhard B."/>
            <person name="Roest Crollius H."/>
            <person name="Wincker P."/>
            <person name="Chourrout D."/>
        </authorList>
    </citation>
    <scope>NUCLEOTIDE SEQUENCE [LARGE SCALE GENOMIC DNA]</scope>
</reference>
<dbReference type="SMART" id="SM00389">
    <property type="entry name" value="HOX"/>
    <property type="match status" value="1"/>
</dbReference>
<evidence type="ECO:0000256" key="7">
    <source>
        <dbReference type="SAM" id="MobiDB-lite"/>
    </source>
</evidence>
<evidence type="ECO:0000259" key="8">
    <source>
        <dbReference type="PROSITE" id="PS50071"/>
    </source>
</evidence>
<gene>
    <name evidence="9" type="ORF">GSOID_T00003079001</name>
</gene>
<feature type="compositionally biased region" description="Polar residues" evidence="7">
    <location>
        <begin position="225"/>
        <end position="246"/>
    </location>
</feature>
<dbReference type="InterPro" id="IPR017970">
    <property type="entry name" value="Homeobox_CS"/>
</dbReference>
<feature type="region of interest" description="Disordered" evidence="7">
    <location>
        <begin position="122"/>
        <end position="141"/>
    </location>
</feature>
<dbReference type="InterPro" id="IPR050848">
    <property type="entry name" value="Homeobox_TF"/>
</dbReference>
<protein>
    <recommendedName>
        <fullName evidence="8">Homeobox domain-containing protein</fullName>
    </recommendedName>
</protein>
<dbReference type="InterPro" id="IPR001356">
    <property type="entry name" value="HD"/>
</dbReference>
<evidence type="ECO:0000313" key="9">
    <source>
        <dbReference type="EMBL" id="CBY13003.1"/>
    </source>
</evidence>
<dbReference type="Pfam" id="PF00046">
    <property type="entry name" value="Homeodomain"/>
    <property type="match status" value="1"/>
</dbReference>
<dbReference type="PANTHER" id="PTHR24333">
    <property type="entry name" value="HOMEO BOX HB9 LIKE A-RELATED"/>
    <property type="match status" value="1"/>
</dbReference>
<name>E4XTE1_OIKDI</name>
<keyword evidence="4 5" id="KW-0539">Nucleus</keyword>
<evidence type="ECO:0000256" key="3">
    <source>
        <dbReference type="ARBA" id="ARBA00023155"/>
    </source>
</evidence>
<evidence type="ECO:0000256" key="2">
    <source>
        <dbReference type="ARBA" id="ARBA00023125"/>
    </source>
</evidence>
<dbReference type="CDD" id="cd00086">
    <property type="entry name" value="homeodomain"/>
    <property type="match status" value="1"/>
</dbReference>